<name>A0A2N0UZJ9_9FIRM</name>
<feature type="domain" description="Orn/Lys/Arg decarboxylases family 1 pyridoxal-P attachment site" evidence="6">
    <location>
        <begin position="2"/>
        <end position="288"/>
    </location>
</feature>
<feature type="domain" description="Orn/Lys/Arg decarboxylase C-terminal" evidence="7">
    <location>
        <begin position="394"/>
        <end position="446"/>
    </location>
</feature>
<dbReference type="SUPFAM" id="SSF55904">
    <property type="entry name" value="Ornithine decarboxylase C-terminal domain"/>
    <property type="match status" value="1"/>
</dbReference>
<accession>A0A2N0UZJ9</accession>
<dbReference type="InterPro" id="IPR052357">
    <property type="entry name" value="Orn_Lys_Arg_decarboxylase-I"/>
</dbReference>
<dbReference type="EMBL" id="NNSR01000026">
    <property type="protein sequence ID" value="PKD32426.1"/>
    <property type="molecule type" value="Genomic_DNA"/>
</dbReference>
<evidence type="ECO:0000313" key="9">
    <source>
        <dbReference type="Proteomes" id="UP000233425"/>
    </source>
</evidence>
<keyword evidence="5 8" id="KW-0456">Lyase</keyword>
<dbReference type="PANTHER" id="PTHR43277">
    <property type="entry name" value="ARGININE DECARBOXYLASE"/>
    <property type="match status" value="1"/>
</dbReference>
<evidence type="ECO:0000313" key="8">
    <source>
        <dbReference type="EMBL" id="PKD32426.1"/>
    </source>
</evidence>
<comment type="cofactor">
    <cofactor evidence="1">
        <name>pyridoxal 5'-phosphate</name>
        <dbReference type="ChEBI" id="CHEBI:597326"/>
    </cofactor>
</comment>
<proteinExistence type="inferred from homology"/>
<evidence type="ECO:0000256" key="5">
    <source>
        <dbReference type="ARBA" id="ARBA00023239"/>
    </source>
</evidence>
<dbReference type="AlphaFoldDB" id="A0A2N0UZJ9"/>
<dbReference type="Gene3D" id="3.40.640.10">
    <property type="entry name" value="Type I PLP-dependent aspartate aminotransferase-like (Major domain)"/>
    <property type="match status" value="1"/>
</dbReference>
<sequence>MLYDKLKNYSKSGIYPFHMPGHKRKDITEEGIIPYNIDITEIHDFDNLHSPNGVIDEIQKKAAKLYNAKNAFILINGSTGGILSAIRSMTNQGDKILMARNCHKSVYNSAELFNLNVDYIFPDTDSRYNILTSVSPYDIEDKLTKHNDEIRLVIITSPTYEGVVSDIKSISEICHKHGAKLLVDEAHGAHFPFSDSFPDEALNCGADAAVLSLHKTLPSLTQTALLITNDSELSEIIAENLAVFETSSPSYILMSSIEKCLDFCENSKDKFKEYCCNLKTVREKLENLKYLKIYDKSDTDFDYDIGKIVISTANANISGTKLAEILRNNYQIETEMAYSDYVIAMTSVCDTEKGFEMFSDALISIDSKLSKGADTERVPLKNLYTGKNFNACELYKFNKETIPFQNSEFRTSAEYIWVYPPGIPLIVPGEIISKELINYIEYLSACKVEIMSTKGGMTNYISVVKKD</sequence>
<dbReference type="PANTHER" id="PTHR43277:SF4">
    <property type="entry name" value="ARGININE DECARBOXYLASE"/>
    <property type="match status" value="1"/>
</dbReference>
<dbReference type="Pfam" id="PF03711">
    <property type="entry name" value="OKR_DC_1_C"/>
    <property type="match status" value="1"/>
</dbReference>
<dbReference type="Pfam" id="PF01276">
    <property type="entry name" value="OKR_DC_1"/>
    <property type="match status" value="1"/>
</dbReference>
<gene>
    <name evidence="8" type="primary">speA</name>
    <name evidence="8" type="ORF">RBATCC27255_00375</name>
</gene>
<dbReference type="InterPro" id="IPR015424">
    <property type="entry name" value="PyrdxlP-dep_Trfase"/>
</dbReference>
<keyword evidence="9" id="KW-1185">Reference proteome</keyword>
<keyword evidence="3" id="KW-0210">Decarboxylase</keyword>
<evidence type="ECO:0000256" key="2">
    <source>
        <dbReference type="ARBA" id="ARBA00010671"/>
    </source>
</evidence>
<protein>
    <submittedName>
        <fullName evidence="8">Arginine decarboxylase</fullName>
        <ecNumber evidence="8">4.1.1.19</ecNumber>
    </submittedName>
</protein>
<comment type="caution">
    <text evidence="8">The sequence shown here is derived from an EMBL/GenBank/DDBJ whole genome shotgun (WGS) entry which is preliminary data.</text>
</comment>
<keyword evidence="4" id="KW-0663">Pyridoxal phosphate</keyword>
<evidence type="ECO:0000259" key="7">
    <source>
        <dbReference type="Pfam" id="PF03711"/>
    </source>
</evidence>
<dbReference type="EC" id="4.1.1.19" evidence="8"/>
<dbReference type="Proteomes" id="UP000233425">
    <property type="component" value="Unassembled WGS sequence"/>
</dbReference>
<comment type="similarity">
    <text evidence="2">Belongs to the Orn/Lys/Arg decarboxylase class-I family.</text>
</comment>
<evidence type="ECO:0000256" key="3">
    <source>
        <dbReference type="ARBA" id="ARBA00022793"/>
    </source>
</evidence>
<evidence type="ECO:0000259" key="6">
    <source>
        <dbReference type="Pfam" id="PF01276"/>
    </source>
</evidence>
<evidence type="ECO:0000256" key="1">
    <source>
        <dbReference type="ARBA" id="ARBA00001933"/>
    </source>
</evidence>
<dbReference type="GO" id="GO:0008792">
    <property type="term" value="F:arginine decarboxylase activity"/>
    <property type="evidence" value="ECO:0007669"/>
    <property type="project" value="UniProtKB-EC"/>
</dbReference>
<dbReference type="RefSeq" id="WP_101028488.1">
    <property type="nucleotide sequence ID" value="NZ_CABMMZ010000026.1"/>
</dbReference>
<evidence type="ECO:0000256" key="4">
    <source>
        <dbReference type="ARBA" id="ARBA00022898"/>
    </source>
</evidence>
<dbReference type="InterPro" id="IPR036633">
    <property type="entry name" value="Prn/Lys/Arg_de-COase_C_sf"/>
</dbReference>
<dbReference type="Gene3D" id="3.90.100.10">
    <property type="entry name" value="Orn/Lys/Arg decarboxylase, C-terminal domain"/>
    <property type="match status" value="1"/>
</dbReference>
<reference evidence="8" key="1">
    <citation type="journal article" date="2018" name="Environ. Microbiol.">
        <title>Sporulation capability and amylosome conservation among diverse human colonic and rumen isolates of the keystone starch-degrader Ruminococcus bromii.</title>
        <authorList>
            <person name="Mukhopadhya I."/>
            <person name="Morais S."/>
            <person name="Laverde-Gomez J."/>
            <person name="Sheridan P.O."/>
            <person name="Walker A.W."/>
            <person name="Kelly W."/>
            <person name="Klieve A.V."/>
            <person name="Ouwerkerk D."/>
            <person name="Duncan S.H."/>
            <person name="Louis P."/>
            <person name="Koropatkin N."/>
            <person name="Cockburn D."/>
            <person name="Kibler R."/>
            <person name="Cooper P.J."/>
            <person name="Sandoval C."/>
            <person name="Crost E."/>
            <person name="Juge N."/>
            <person name="Bayer E.A."/>
            <person name="Flint H.J."/>
        </authorList>
    </citation>
    <scope>NUCLEOTIDE SEQUENCE [LARGE SCALE GENOMIC DNA]</scope>
    <source>
        <strain evidence="8">ATCC 27255</strain>
    </source>
</reference>
<organism evidence="8 9">
    <name type="scientific">Ruminococcus bromii</name>
    <dbReference type="NCBI Taxonomy" id="40518"/>
    <lineage>
        <taxon>Bacteria</taxon>
        <taxon>Bacillati</taxon>
        <taxon>Bacillota</taxon>
        <taxon>Clostridia</taxon>
        <taxon>Eubacteriales</taxon>
        <taxon>Oscillospiraceae</taxon>
        <taxon>Ruminococcus</taxon>
    </lineage>
</organism>
<dbReference type="InterPro" id="IPR015421">
    <property type="entry name" value="PyrdxlP-dep_Trfase_major"/>
</dbReference>
<dbReference type="InterPro" id="IPR008286">
    <property type="entry name" value="Prn/Lys/Arg_de-COase_C"/>
</dbReference>
<dbReference type="InterPro" id="IPR000310">
    <property type="entry name" value="Orn/Lys/Arg_deCO2ase_major_dom"/>
</dbReference>
<dbReference type="SUPFAM" id="SSF53383">
    <property type="entry name" value="PLP-dependent transferases"/>
    <property type="match status" value="1"/>
</dbReference>